<evidence type="ECO:0000313" key="2">
    <source>
        <dbReference type="Proteomes" id="UP000248272"/>
    </source>
</evidence>
<dbReference type="PANTHER" id="PTHR34235">
    <property type="entry name" value="SLR1203 PROTEIN-RELATED"/>
    <property type="match status" value="1"/>
</dbReference>
<evidence type="ECO:0008006" key="3">
    <source>
        <dbReference type="Google" id="ProtNLM"/>
    </source>
</evidence>
<organism evidence="1 2">
    <name type="scientific">Microcystis aeruginosa Sj</name>
    <dbReference type="NCBI Taxonomy" id="1979544"/>
    <lineage>
        <taxon>Bacteria</taxon>
        <taxon>Bacillati</taxon>
        <taxon>Cyanobacteriota</taxon>
        <taxon>Cyanophyceae</taxon>
        <taxon>Oscillatoriophycideae</taxon>
        <taxon>Chroococcales</taxon>
        <taxon>Microcystaceae</taxon>
        <taxon>Microcystis</taxon>
    </lineage>
</organism>
<name>A0A2Z6UUX3_MICAE</name>
<dbReference type="EMBL" id="BDSG01000088">
    <property type="protein sequence ID" value="GBL11696.1"/>
    <property type="molecule type" value="Genomic_DNA"/>
</dbReference>
<comment type="caution">
    <text evidence="1">The sequence shown here is derived from an EMBL/GenBank/DDBJ whole genome shotgun (WGS) entry which is preliminary data.</text>
</comment>
<proteinExistence type="predicted"/>
<dbReference type="Proteomes" id="UP000248272">
    <property type="component" value="Unassembled WGS sequence"/>
</dbReference>
<reference evidence="1 2" key="1">
    <citation type="journal article" date="2018" name="Front. Microbiol.">
        <title>Adaptation of the Freshwater Bloom-Forming Cyanobacterium Microcystis aeruginosa to Brackish Water Is Driven by Recent Horizontal Transfer of Sucrose Genes.</title>
        <authorList>
            <person name="Tanabe Y."/>
            <person name="Hodoki Y."/>
            <person name="Sano T."/>
            <person name="Tada K."/>
            <person name="Watanabe M.M."/>
        </authorList>
    </citation>
    <scope>NUCLEOTIDE SEQUENCE [LARGE SCALE GENOMIC DNA]</scope>
    <source>
        <strain evidence="1 2">Sj</strain>
    </source>
</reference>
<protein>
    <recommendedName>
        <fullName evidence="3">DUF29 domain-containing protein</fullName>
    </recommendedName>
</protein>
<dbReference type="PANTHER" id="PTHR34235:SF4">
    <property type="entry name" value="SLR0291 PROTEIN"/>
    <property type="match status" value="1"/>
</dbReference>
<sequence>MSSNKSDRANALYESDFYGWTELQAKALATRQVEALDWQNLREEIISLGKQEYRELVSRLTVLVGHLLKWEYQPDKRSRSWFLTIREQRRAIRRHLQGNPSLKSQIPTALSDAFEAGVDLALRDTDLPIRTFPSHCLFTFEDIITDHFLCDTSQDWP</sequence>
<evidence type="ECO:0000313" key="1">
    <source>
        <dbReference type="EMBL" id="GBL11696.1"/>
    </source>
</evidence>
<accession>A0A2Z6UUX3</accession>
<dbReference type="Gene3D" id="1.20.1220.20">
    <property type="entry name" value="Uncharcterised protein PF01724"/>
    <property type="match status" value="1"/>
</dbReference>
<dbReference type="AlphaFoldDB" id="A0A2Z6UUX3"/>
<dbReference type="RefSeq" id="WP_110579919.1">
    <property type="nucleotide sequence ID" value="NZ_BDSG01000088.1"/>
</dbReference>
<gene>
    <name evidence="1" type="ORF">MSj_03204</name>
</gene>
<dbReference type="InterPro" id="IPR002636">
    <property type="entry name" value="DUF29"/>
</dbReference>
<dbReference type="Pfam" id="PF01724">
    <property type="entry name" value="DUF29"/>
    <property type="match status" value="1"/>
</dbReference>